<proteinExistence type="inferred from homology"/>
<dbReference type="PANTHER" id="PTHR46602:SF6">
    <property type="entry name" value="XS DOMAIN-CONTAINING PROTEIN-RELATED"/>
    <property type="match status" value="1"/>
</dbReference>
<feature type="coiled-coil region" evidence="4">
    <location>
        <begin position="439"/>
        <end position="530"/>
    </location>
</feature>
<dbReference type="Proteomes" id="UP001163823">
    <property type="component" value="Chromosome 5"/>
</dbReference>
<evidence type="ECO:0000259" key="6">
    <source>
        <dbReference type="Pfam" id="PF03468"/>
    </source>
</evidence>
<dbReference type="Pfam" id="PF03470">
    <property type="entry name" value="zf-XS"/>
    <property type="match status" value="1"/>
</dbReference>
<dbReference type="Pfam" id="PF03468">
    <property type="entry name" value="XS"/>
    <property type="match status" value="1"/>
</dbReference>
<keyword evidence="9" id="KW-1185">Reference proteome</keyword>
<dbReference type="EMBL" id="JARAOO010000005">
    <property type="protein sequence ID" value="KAJ7968097.1"/>
    <property type="molecule type" value="Genomic_DNA"/>
</dbReference>
<dbReference type="InterPro" id="IPR044287">
    <property type="entry name" value="SGS3"/>
</dbReference>
<accession>A0AAD7PTW9</accession>
<evidence type="ECO:0000259" key="7">
    <source>
        <dbReference type="Pfam" id="PF03470"/>
    </source>
</evidence>
<dbReference type="Gene3D" id="3.30.70.2890">
    <property type="entry name" value="XS domain"/>
    <property type="match status" value="1"/>
</dbReference>
<dbReference type="InterPro" id="IPR005381">
    <property type="entry name" value="Znf-XS_domain"/>
</dbReference>
<evidence type="ECO:0000256" key="2">
    <source>
        <dbReference type="ARBA" id="ARBA00023158"/>
    </source>
</evidence>
<evidence type="ECO:0000256" key="3">
    <source>
        <dbReference type="ARBA" id="ARBA00024022"/>
    </source>
</evidence>
<evidence type="ECO:0000256" key="4">
    <source>
        <dbReference type="SAM" id="Coils"/>
    </source>
</evidence>
<organism evidence="8 9">
    <name type="scientific">Quillaja saponaria</name>
    <name type="common">Soap bark tree</name>
    <dbReference type="NCBI Taxonomy" id="32244"/>
    <lineage>
        <taxon>Eukaryota</taxon>
        <taxon>Viridiplantae</taxon>
        <taxon>Streptophyta</taxon>
        <taxon>Embryophyta</taxon>
        <taxon>Tracheophyta</taxon>
        <taxon>Spermatophyta</taxon>
        <taxon>Magnoliopsida</taxon>
        <taxon>eudicotyledons</taxon>
        <taxon>Gunneridae</taxon>
        <taxon>Pentapetalae</taxon>
        <taxon>rosids</taxon>
        <taxon>fabids</taxon>
        <taxon>Fabales</taxon>
        <taxon>Quillajaceae</taxon>
        <taxon>Quillaja</taxon>
    </lineage>
</organism>
<feature type="region of interest" description="Disordered" evidence="5">
    <location>
        <begin position="34"/>
        <end position="142"/>
    </location>
</feature>
<feature type="compositionally biased region" description="Basic and acidic residues" evidence="5">
    <location>
        <begin position="95"/>
        <end position="107"/>
    </location>
</feature>
<dbReference type="InterPro" id="IPR038588">
    <property type="entry name" value="XS_domain_sf"/>
</dbReference>
<name>A0AAD7PTW9_QUISA</name>
<dbReference type="GO" id="GO:0031047">
    <property type="term" value="P:regulatory ncRNA-mediated gene silencing"/>
    <property type="evidence" value="ECO:0007669"/>
    <property type="project" value="UniProtKB-KW"/>
</dbReference>
<keyword evidence="2" id="KW-0943">RNA-mediated gene silencing</keyword>
<dbReference type="KEGG" id="qsa:O6P43_012251"/>
<comment type="caution">
    <text evidence="8">The sequence shown here is derived from an EMBL/GenBank/DDBJ whole genome shotgun (WGS) entry which is preliminary data.</text>
</comment>
<reference evidence="8" key="1">
    <citation type="journal article" date="2023" name="Science">
        <title>Elucidation of the pathway for biosynthesis of saponin adjuvants from the soapbark tree.</title>
        <authorList>
            <person name="Reed J."/>
            <person name="Orme A."/>
            <person name="El-Demerdash A."/>
            <person name="Owen C."/>
            <person name="Martin L.B.B."/>
            <person name="Misra R.C."/>
            <person name="Kikuchi S."/>
            <person name="Rejzek M."/>
            <person name="Martin A.C."/>
            <person name="Harkess A."/>
            <person name="Leebens-Mack J."/>
            <person name="Louveau T."/>
            <person name="Stephenson M.J."/>
            <person name="Osbourn A."/>
        </authorList>
    </citation>
    <scope>NUCLEOTIDE SEQUENCE</scope>
    <source>
        <strain evidence="8">S10</strain>
    </source>
</reference>
<evidence type="ECO:0000313" key="8">
    <source>
        <dbReference type="EMBL" id="KAJ7968096.1"/>
    </source>
</evidence>
<dbReference type="CDD" id="cd12266">
    <property type="entry name" value="RRM_like_XS"/>
    <property type="match status" value="1"/>
</dbReference>
<evidence type="ECO:0000256" key="1">
    <source>
        <dbReference type="ARBA" id="ARBA00023054"/>
    </source>
</evidence>
<dbReference type="EMBL" id="JARAOO010000005">
    <property type="protein sequence ID" value="KAJ7968096.1"/>
    <property type="molecule type" value="Genomic_DNA"/>
</dbReference>
<dbReference type="GO" id="GO:0051607">
    <property type="term" value="P:defense response to virus"/>
    <property type="evidence" value="ECO:0007669"/>
    <property type="project" value="InterPro"/>
</dbReference>
<feature type="compositionally biased region" description="Polar residues" evidence="5">
    <location>
        <begin position="108"/>
        <end position="121"/>
    </location>
</feature>
<gene>
    <name evidence="8" type="ORF">O6P43_012251</name>
</gene>
<feature type="compositionally biased region" description="Polar residues" evidence="5">
    <location>
        <begin position="34"/>
        <end position="47"/>
    </location>
</feature>
<evidence type="ECO:0000256" key="5">
    <source>
        <dbReference type="SAM" id="MobiDB-lite"/>
    </source>
</evidence>
<dbReference type="AlphaFoldDB" id="A0AAD7PTW9"/>
<evidence type="ECO:0000313" key="9">
    <source>
        <dbReference type="Proteomes" id="UP001163823"/>
    </source>
</evidence>
<protein>
    <submittedName>
        <fullName evidence="8">Suppressor of gene silencing protein</fullName>
    </submittedName>
</protein>
<comment type="similarity">
    <text evidence="3">Belongs to the SGS3 family.</text>
</comment>
<dbReference type="InterPro" id="IPR005380">
    <property type="entry name" value="XS_domain"/>
</dbReference>
<feature type="domain" description="XS" evidence="6">
    <location>
        <begin position="296"/>
        <end position="408"/>
    </location>
</feature>
<dbReference type="PANTHER" id="PTHR46602">
    <property type="entry name" value="PROTEIN SUPPRESSOR OF GENE SILENCING 3"/>
    <property type="match status" value="1"/>
</dbReference>
<feature type="compositionally biased region" description="Polar residues" evidence="5">
    <location>
        <begin position="56"/>
        <end position="75"/>
    </location>
</feature>
<feature type="domain" description="Zinc finger-XS" evidence="7">
    <location>
        <begin position="224"/>
        <end position="259"/>
    </location>
</feature>
<keyword evidence="1 4" id="KW-0175">Coiled coil</keyword>
<sequence length="616" mass="71191">MADDKDPFPTLGSAYKKSGSKMLTQGVANIQLSSEQAGDSWKSQNKYGSAPRPRITHSSSSSAWGQPNVIQQRGNVKSGVGITWPANNALPKNVTSKEDAGMKENYRDLNNNKVTPQSIVHSSEERGSHWSDQAEDSRDSQSKSEIILDHQYLDDNNDNEEIIDDDSEIIYDSDDDFIYEEYESNSGVKSHEILKKSKWFRAFFGNLDKMTLEEINSQARQWHCPACQGGPGAIDWYRGLPPLINHARTKKARRAKLHRLFAEVLDEEFRRRGASITLSGEASDKWEGLDEKVKDYEIVWPPMIVIVNTRFEQDENSKWIGMGNKDLLDYFSSYAALKARHSYGPQGHRGMSVLVFESSAAGYLEALRLHKHFKEQGRDRDAWDHHRAPFCPGGKRQLYGYLALKEDLDIFNRHCQGKSKVKFEMRSYQENVDSKIKHINDNSQQLKQLKAKFAKEQKNSQILQESLCKVSEKLRQTMEENCLVKQRTKVQYEQNKEEMDAQEKFFREQIKTIQQALEAKEGKFKKFQQEKRTKVIESEANCSEGEDPKHRLERIASFISSQNKEIEQFVEERGRLEKIHADKRLALKRRAWEEDVELEKEFANEVTQLMEKYKSK</sequence>